<dbReference type="PANTHER" id="PTHR33240:SF15">
    <property type="entry name" value="GAG-PRO-LIKE PROTEIN"/>
    <property type="match status" value="1"/>
</dbReference>
<dbReference type="InterPro" id="IPR021109">
    <property type="entry name" value="Peptidase_aspartic_dom_sf"/>
</dbReference>
<evidence type="ECO:0000313" key="2">
    <source>
        <dbReference type="Proteomes" id="UP000187406"/>
    </source>
</evidence>
<comment type="caution">
    <text evidence="1">The sequence shown here is derived from an EMBL/GenBank/DDBJ whole genome shotgun (WGS) entry which is preliminary data.</text>
</comment>
<protein>
    <recommendedName>
        <fullName evidence="3">RVP_2 domain-containing protein</fullName>
    </recommendedName>
</protein>
<dbReference type="CDD" id="cd00303">
    <property type="entry name" value="retropepsin_like"/>
    <property type="match status" value="1"/>
</dbReference>
<evidence type="ECO:0008006" key="3">
    <source>
        <dbReference type="Google" id="ProtNLM"/>
    </source>
</evidence>
<accession>A0A1Q3AS75</accession>
<dbReference type="SUPFAM" id="SSF50630">
    <property type="entry name" value="Acid proteases"/>
    <property type="match status" value="1"/>
</dbReference>
<name>A0A1Q3AS75_CEPFO</name>
<keyword evidence="2" id="KW-1185">Reference proteome</keyword>
<dbReference type="Gene3D" id="2.40.70.10">
    <property type="entry name" value="Acid Proteases"/>
    <property type="match status" value="1"/>
</dbReference>
<organism evidence="1 2">
    <name type="scientific">Cephalotus follicularis</name>
    <name type="common">Albany pitcher plant</name>
    <dbReference type="NCBI Taxonomy" id="3775"/>
    <lineage>
        <taxon>Eukaryota</taxon>
        <taxon>Viridiplantae</taxon>
        <taxon>Streptophyta</taxon>
        <taxon>Embryophyta</taxon>
        <taxon>Tracheophyta</taxon>
        <taxon>Spermatophyta</taxon>
        <taxon>Magnoliopsida</taxon>
        <taxon>eudicotyledons</taxon>
        <taxon>Gunneridae</taxon>
        <taxon>Pentapetalae</taxon>
        <taxon>rosids</taxon>
        <taxon>fabids</taxon>
        <taxon>Oxalidales</taxon>
        <taxon>Cephalotaceae</taxon>
        <taxon>Cephalotus</taxon>
    </lineage>
</organism>
<dbReference type="PANTHER" id="PTHR33240">
    <property type="entry name" value="OS08G0508500 PROTEIN"/>
    <property type="match status" value="1"/>
</dbReference>
<feature type="non-terminal residue" evidence="1">
    <location>
        <position position="1"/>
    </location>
</feature>
<gene>
    <name evidence="1" type="ORF">CFOL_v3_01957</name>
</gene>
<proteinExistence type="predicted"/>
<dbReference type="EMBL" id="BDDD01000068">
    <property type="protein sequence ID" value="GAV58423.1"/>
    <property type="molecule type" value="Genomic_DNA"/>
</dbReference>
<dbReference type="OrthoDB" id="1736143at2759"/>
<sequence>HKRLLYLEAIINGATFKHSLVDSGALINLHPYQTFKAIRIPERCLVRQSLNVSGFVAVTLQTLVYVSIDLKVNKIRGPPIFHVIDALATYHVLLGRSWIHENEAIPSTLHECLKAR</sequence>
<dbReference type="InParanoid" id="A0A1Q3AS75"/>
<reference evidence="2" key="1">
    <citation type="submission" date="2016-04" db="EMBL/GenBank/DDBJ databases">
        <title>Cephalotus genome sequencing.</title>
        <authorList>
            <person name="Fukushima K."/>
            <person name="Hasebe M."/>
            <person name="Fang X."/>
        </authorList>
    </citation>
    <scope>NUCLEOTIDE SEQUENCE [LARGE SCALE GENOMIC DNA]</scope>
    <source>
        <strain evidence="2">cv. St1</strain>
    </source>
</reference>
<dbReference type="Proteomes" id="UP000187406">
    <property type="component" value="Unassembled WGS sequence"/>
</dbReference>
<dbReference type="AlphaFoldDB" id="A0A1Q3AS75"/>
<evidence type="ECO:0000313" key="1">
    <source>
        <dbReference type="EMBL" id="GAV58423.1"/>
    </source>
</evidence>